<name>A0A0C9YEW1_9AGAM</name>
<dbReference type="PANTHER" id="PTHR14614">
    <property type="entry name" value="HEPATOCELLULAR CARCINOMA-ASSOCIATED ANTIGEN"/>
    <property type="match status" value="1"/>
</dbReference>
<evidence type="ECO:0008006" key="3">
    <source>
        <dbReference type="Google" id="ProtNLM"/>
    </source>
</evidence>
<accession>A0A0C9YEW1</accession>
<dbReference type="GO" id="GO:0008757">
    <property type="term" value="F:S-adenosylmethionine-dependent methyltransferase activity"/>
    <property type="evidence" value="ECO:0007669"/>
    <property type="project" value="UniProtKB-ARBA"/>
</dbReference>
<dbReference type="InterPro" id="IPR019410">
    <property type="entry name" value="Methyltransf_16"/>
</dbReference>
<keyword evidence="2" id="KW-1185">Reference proteome</keyword>
<dbReference type="STRING" id="765257.A0A0C9YEW1"/>
<organism evidence="1 2">
    <name type="scientific">Pisolithus microcarpus 441</name>
    <dbReference type="NCBI Taxonomy" id="765257"/>
    <lineage>
        <taxon>Eukaryota</taxon>
        <taxon>Fungi</taxon>
        <taxon>Dikarya</taxon>
        <taxon>Basidiomycota</taxon>
        <taxon>Agaricomycotina</taxon>
        <taxon>Agaricomycetes</taxon>
        <taxon>Agaricomycetidae</taxon>
        <taxon>Boletales</taxon>
        <taxon>Sclerodermatineae</taxon>
        <taxon>Pisolithaceae</taxon>
        <taxon>Pisolithus</taxon>
    </lineage>
</organism>
<dbReference type="SUPFAM" id="SSF53335">
    <property type="entry name" value="S-adenosyl-L-methionine-dependent methyltransferases"/>
    <property type="match status" value="1"/>
</dbReference>
<dbReference type="HOGENOM" id="CLU_089365_0_0_1"/>
<evidence type="ECO:0000313" key="2">
    <source>
        <dbReference type="Proteomes" id="UP000054018"/>
    </source>
</evidence>
<dbReference type="EMBL" id="KN833726">
    <property type="protein sequence ID" value="KIK23395.1"/>
    <property type="molecule type" value="Genomic_DNA"/>
</dbReference>
<gene>
    <name evidence="1" type="ORF">PISMIDRAFT_679355</name>
</gene>
<proteinExistence type="predicted"/>
<reference evidence="1 2" key="1">
    <citation type="submission" date="2014-04" db="EMBL/GenBank/DDBJ databases">
        <authorList>
            <consortium name="DOE Joint Genome Institute"/>
            <person name="Kuo A."/>
            <person name="Kohler A."/>
            <person name="Costa M.D."/>
            <person name="Nagy L.G."/>
            <person name="Floudas D."/>
            <person name="Copeland A."/>
            <person name="Barry K.W."/>
            <person name="Cichocki N."/>
            <person name="Veneault-Fourrey C."/>
            <person name="LaButti K."/>
            <person name="Lindquist E.A."/>
            <person name="Lipzen A."/>
            <person name="Lundell T."/>
            <person name="Morin E."/>
            <person name="Murat C."/>
            <person name="Sun H."/>
            <person name="Tunlid A."/>
            <person name="Henrissat B."/>
            <person name="Grigoriev I.V."/>
            <person name="Hibbett D.S."/>
            <person name="Martin F."/>
            <person name="Nordberg H.P."/>
            <person name="Cantor M.N."/>
            <person name="Hua S.X."/>
        </authorList>
    </citation>
    <scope>NUCLEOTIDE SEQUENCE [LARGE SCALE GENOMIC DNA]</scope>
    <source>
        <strain evidence="1 2">441</strain>
    </source>
</reference>
<reference evidence="2" key="2">
    <citation type="submission" date="2015-01" db="EMBL/GenBank/DDBJ databases">
        <title>Evolutionary Origins and Diversification of the Mycorrhizal Mutualists.</title>
        <authorList>
            <consortium name="DOE Joint Genome Institute"/>
            <consortium name="Mycorrhizal Genomics Consortium"/>
            <person name="Kohler A."/>
            <person name="Kuo A."/>
            <person name="Nagy L.G."/>
            <person name="Floudas D."/>
            <person name="Copeland A."/>
            <person name="Barry K.W."/>
            <person name="Cichocki N."/>
            <person name="Veneault-Fourrey C."/>
            <person name="LaButti K."/>
            <person name="Lindquist E.A."/>
            <person name="Lipzen A."/>
            <person name="Lundell T."/>
            <person name="Morin E."/>
            <person name="Murat C."/>
            <person name="Riley R."/>
            <person name="Ohm R."/>
            <person name="Sun H."/>
            <person name="Tunlid A."/>
            <person name="Henrissat B."/>
            <person name="Grigoriev I.V."/>
            <person name="Hibbett D.S."/>
            <person name="Martin F."/>
        </authorList>
    </citation>
    <scope>NUCLEOTIDE SEQUENCE [LARGE SCALE GENOMIC DNA]</scope>
    <source>
        <strain evidence="2">441</strain>
    </source>
</reference>
<dbReference type="OrthoDB" id="194386at2759"/>
<dbReference type="InterPro" id="IPR029063">
    <property type="entry name" value="SAM-dependent_MTases_sf"/>
</dbReference>
<dbReference type="Gene3D" id="3.40.50.150">
    <property type="entry name" value="Vaccinia Virus protein VP39"/>
    <property type="match status" value="1"/>
</dbReference>
<evidence type="ECO:0000313" key="1">
    <source>
        <dbReference type="EMBL" id="KIK23395.1"/>
    </source>
</evidence>
<protein>
    <recommendedName>
        <fullName evidence="3">Protein-lysine N-methyltransferase EFM6</fullName>
    </recommendedName>
</protein>
<dbReference type="Pfam" id="PF10294">
    <property type="entry name" value="Methyltransf_16"/>
    <property type="match status" value="1"/>
</dbReference>
<dbReference type="GO" id="GO:0005634">
    <property type="term" value="C:nucleus"/>
    <property type="evidence" value="ECO:0007669"/>
    <property type="project" value="TreeGrafter"/>
</dbReference>
<sequence>MADTHSPLPAHQTKHLHTLTYPFVHSTFHLAQSSNGTSHGTALWLGAQLLSAYLAAELKDVHSKLKTPKTFPRAVELGSGIGLTALALASLGYDVLATDTAYVCNSVLRRNIKTNLPHLPPSRAGTVQVRELDWFVSSDMWNWSDQFSITSPTPSNEAPKPNGIEDTLCPPFDLIVSSDTLYDESLIDPFFTTLQALCTQGRDSTSSIPTKYPLVLIALERRDPALISTALARAPISLAQVPTKKLRKALDRSGIRWDGVDWDGVEIWRGVGRL</sequence>
<dbReference type="Proteomes" id="UP000054018">
    <property type="component" value="Unassembled WGS sequence"/>
</dbReference>
<dbReference type="PANTHER" id="PTHR14614:SF162">
    <property type="entry name" value="EXPRESSED PROTEIN"/>
    <property type="match status" value="1"/>
</dbReference>
<dbReference type="AlphaFoldDB" id="A0A0C9YEW1"/>
<dbReference type="GO" id="GO:0005737">
    <property type="term" value="C:cytoplasm"/>
    <property type="evidence" value="ECO:0007669"/>
    <property type="project" value="TreeGrafter"/>
</dbReference>